<dbReference type="InterPro" id="IPR002641">
    <property type="entry name" value="PNPLA_dom"/>
</dbReference>
<dbReference type="GO" id="GO:0006629">
    <property type="term" value="P:lipid metabolic process"/>
    <property type="evidence" value="ECO:0007669"/>
    <property type="project" value="UniProtKB-KW"/>
</dbReference>
<dbReference type="AlphaFoldDB" id="A0A6C0LZG8"/>
<protein>
    <recommendedName>
        <fullName evidence="3">PNPLA domain-containing protein</fullName>
    </recommendedName>
</protein>
<keyword evidence="2" id="KW-0472">Membrane</keyword>
<dbReference type="SUPFAM" id="SSF52151">
    <property type="entry name" value="FabD/lysophospholipase-like"/>
    <property type="match status" value="1"/>
</dbReference>
<reference evidence="4" key="1">
    <citation type="journal article" date="2020" name="Nature">
        <title>Giant virus diversity and host interactions through global metagenomics.</title>
        <authorList>
            <person name="Schulz F."/>
            <person name="Roux S."/>
            <person name="Paez-Espino D."/>
            <person name="Jungbluth S."/>
            <person name="Walsh D.A."/>
            <person name="Denef V.J."/>
            <person name="McMahon K.D."/>
            <person name="Konstantinidis K.T."/>
            <person name="Eloe-Fadrosh E.A."/>
            <person name="Kyrpides N.C."/>
            <person name="Woyke T."/>
        </authorList>
    </citation>
    <scope>NUCLEOTIDE SEQUENCE</scope>
    <source>
        <strain evidence="4">GVMAG-S-1035085-51</strain>
    </source>
</reference>
<dbReference type="PROSITE" id="PS51635">
    <property type="entry name" value="PNPLA"/>
    <property type="match status" value="1"/>
</dbReference>
<organism evidence="4">
    <name type="scientific">viral metagenome</name>
    <dbReference type="NCBI Taxonomy" id="1070528"/>
    <lineage>
        <taxon>unclassified sequences</taxon>
        <taxon>metagenomes</taxon>
        <taxon>organismal metagenomes</taxon>
    </lineage>
</organism>
<dbReference type="InterPro" id="IPR052580">
    <property type="entry name" value="Lipid_Hydrolase"/>
</dbReference>
<accession>A0A6C0LZG8</accession>
<dbReference type="Pfam" id="PF01734">
    <property type="entry name" value="Patatin"/>
    <property type="match status" value="1"/>
</dbReference>
<feature type="transmembrane region" description="Helical" evidence="2">
    <location>
        <begin position="5"/>
        <end position="24"/>
    </location>
</feature>
<feature type="domain" description="PNPLA" evidence="3">
    <location>
        <begin position="5"/>
        <end position="185"/>
    </location>
</feature>
<proteinExistence type="predicted"/>
<name>A0A6C0LZG8_9ZZZZ</name>
<evidence type="ECO:0000256" key="1">
    <source>
        <dbReference type="ARBA" id="ARBA00023098"/>
    </source>
</evidence>
<keyword evidence="2" id="KW-0812">Transmembrane</keyword>
<feature type="transmembrane region" description="Helical" evidence="2">
    <location>
        <begin position="36"/>
        <end position="55"/>
    </location>
</feature>
<evidence type="ECO:0000313" key="4">
    <source>
        <dbReference type="EMBL" id="QHU35780.1"/>
    </source>
</evidence>
<evidence type="ECO:0000259" key="3">
    <source>
        <dbReference type="PROSITE" id="PS51635"/>
    </source>
</evidence>
<sequence>MLQNIVICGGGINIVGYIGVLSYLNEQGLLSNIKNYYGTSAGAIVSVMLGLGYTIDELKKFIFKFDFKRIMDDPDPTLLIDKLGLCSGNKMEIIAQSIVSFKLGVDMVDYSLKQLYEDKGINIVLCSYDITNKKIIYFDKSSIVPIWKALIASCCIPFIFKPYKIDNIEYIDGGICDNFPIHLIDDRNINQSLAIYCGLLNNKDIREVIHEYPLVEYMYDLMTIYVMSNLNTFLKKYNPIIVNITPITTCINFDVSQEQKQQMYDIGYQTALEKFPSILEFWNSKHKLEKETQTD</sequence>
<keyword evidence="1" id="KW-0443">Lipid metabolism</keyword>
<evidence type="ECO:0000256" key="2">
    <source>
        <dbReference type="SAM" id="Phobius"/>
    </source>
</evidence>
<dbReference type="InterPro" id="IPR016035">
    <property type="entry name" value="Acyl_Trfase/lysoPLipase"/>
</dbReference>
<keyword evidence="2" id="KW-1133">Transmembrane helix</keyword>
<dbReference type="EMBL" id="MN740612">
    <property type="protein sequence ID" value="QHU35780.1"/>
    <property type="molecule type" value="Genomic_DNA"/>
</dbReference>
<dbReference type="Gene3D" id="3.40.1090.10">
    <property type="entry name" value="Cytosolic phospholipase A2 catalytic domain"/>
    <property type="match status" value="2"/>
</dbReference>
<dbReference type="PANTHER" id="PTHR46394:SF1">
    <property type="entry name" value="PNPLA DOMAIN-CONTAINING PROTEIN"/>
    <property type="match status" value="1"/>
</dbReference>
<dbReference type="PANTHER" id="PTHR46394">
    <property type="entry name" value="ANNEXIN"/>
    <property type="match status" value="1"/>
</dbReference>